<dbReference type="Gene3D" id="1.10.760.10">
    <property type="entry name" value="Cytochrome c-like domain"/>
    <property type="match status" value="1"/>
</dbReference>
<keyword evidence="5 6" id="KW-0408">Iron</keyword>
<dbReference type="InterPro" id="IPR036280">
    <property type="entry name" value="Multihaem_cyt_sf"/>
</dbReference>
<keyword evidence="7" id="KW-1133">Transmembrane helix</keyword>
<keyword evidence="11" id="KW-1185">Reference proteome</keyword>
<organism evidence="10 11">
    <name type="scientific">Aureispira anguillae</name>
    <dbReference type="NCBI Taxonomy" id="2864201"/>
    <lineage>
        <taxon>Bacteria</taxon>
        <taxon>Pseudomonadati</taxon>
        <taxon>Bacteroidota</taxon>
        <taxon>Saprospiria</taxon>
        <taxon>Saprospirales</taxon>
        <taxon>Saprospiraceae</taxon>
        <taxon>Aureispira</taxon>
    </lineage>
</organism>
<dbReference type="GO" id="GO:0009055">
    <property type="term" value="F:electron transfer activity"/>
    <property type="evidence" value="ECO:0007669"/>
    <property type="project" value="InterPro"/>
</dbReference>
<keyword evidence="2 6" id="KW-0349">Heme</keyword>
<dbReference type="GO" id="GO:0020037">
    <property type="term" value="F:heme binding"/>
    <property type="evidence" value="ECO:0007669"/>
    <property type="project" value="InterPro"/>
</dbReference>
<dbReference type="SUPFAM" id="SSF46626">
    <property type="entry name" value="Cytochrome c"/>
    <property type="match status" value="1"/>
</dbReference>
<evidence type="ECO:0000256" key="6">
    <source>
        <dbReference type="PROSITE-ProRule" id="PRU00433"/>
    </source>
</evidence>
<feature type="signal peptide" evidence="8">
    <location>
        <begin position="1"/>
        <end position="25"/>
    </location>
</feature>
<dbReference type="SUPFAM" id="SSF48695">
    <property type="entry name" value="Multiheme cytochromes"/>
    <property type="match status" value="1"/>
</dbReference>
<feature type="transmembrane region" description="Helical" evidence="7">
    <location>
        <begin position="148"/>
        <end position="168"/>
    </location>
</feature>
<accession>A0A916DWW3</accession>
<evidence type="ECO:0000256" key="7">
    <source>
        <dbReference type="SAM" id="Phobius"/>
    </source>
</evidence>
<dbReference type="InterPro" id="IPR020942">
    <property type="entry name" value="Cyt_c_III_dom"/>
</dbReference>
<dbReference type="Pfam" id="PF02085">
    <property type="entry name" value="Cytochrom_CIII"/>
    <property type="match status" value="1"/>
</dbReference>
<evidence type="ECO:0000313" key="10">
    <source>
        <dbReference type="EMBL" id="BDS15130.1"/>
    </source>
</evidence>
<dbReference type="Pfam" id="PF00034">
    <property type="entry name" value="Cytochrom_C"/>
    <property type="match status" value="1"/>
</dbReference>
<dbReference type="PROSITE" id="PS51007">
    <property type="entry name" value="CYTC"/>
    <property type="match status" value="1"/>
</dbReference>
<dbReference type="CDD" id="cd08168">
    <property type="entry name" value="Cytochrom_C3"/>
    <property type="match status" value="2"/>
</dbReference>
<dbReference type="Proteomes" id="UP001060919">
    <property type="component" value="Chromosome"/>
</dbReference>
<proteinExistence type="predicted"/>
<sequence length="476" mass="53354">MIYQRLLSFCAITLLIAMLPNWSMAADANNGKTLFLENCASCHNNDMVSDMTGPALYEAEDRWKKYPGAIYEWIRNSESLANSGNARAKIMVNWAASAMTPFESLEDAQIDDILEYIELKGSGALDKDKKGAGTDLTKGEDEEESNPLLGYTLVVVLLLAIALLGRYINSLTRLAQQNAGEVVSPEKSVMGILFGPSVVKLLIFVVVLVGGYTTVNNAIGLGRQQDYAPTQPVNFSHKIHAGDNGIDCQYCHDGARRSRHSVIPASNTCINCHANIQKGSKDGTKELIKVYAASGFNPMSNSYLPEDMSEAERAEVYKKWLRKTYDKEWKENETAVNRMIDEQLASVAGTYNKPIEWVRIHNLPDHVYFNHSQHVTVGKVKCETCHGEVSEMDVVKQHSPLSMGWCVNCHRQTEVQFRDGLNEGKKSPYMGEENKANAYYTDYQYYERYHNELKEGKRKGVTVEEIGGLECQKCHY</sequence>
<dbReference type="EMBL" id="AP026867">
    <property type="protein sequence ID" value="BDS15130.1"/>
    <property type="molecule type" value="Genomic_DNA"/>
</dbReference>
<dbReference type="PANTHER" id="PTHR39425">
    <property type="entry name" value="LIPOPROTEIN CYTOCHROME C"/>
    <property type="match status" value="1"/>
</dbReference>
<gene>
    <name evidence="10" type="ORF">AsAng_0059140</name>
</gene>
<dbReference type="GO" id="GO:0046872">
    <property type="term" value="F:metal ion binding"/>
    <property type="evidence" value="ECO:0007669"/>
    <property type="project" value="UniProtKB-KW"/>
</dbReference>
<evidence type="ECO:0000259" key="9">
    <source>
        <dbReference type="PROSITE" id="PS51007"/>
    </source>
</evidence>
<dbReference type="InterPro" id="IPR036909">
    <property type="entry name" value="Cyt_c-like_dom_sf"/>
</dbReference>
<feature type="chain" id="PRO_5036951654" evidence="8">
    <location>
        <begin position="26"/>
        <end position="476"/>
    </location>
</feature>
<keyword evidence="4" id="KW-0249">Electron transport</keyword>
<keyword evidence="1" id="KW-0813">Transport</keyword>
<dbReference type="KEGG" id="aup:AsAng_0059140"/>
<dbReference type="PANTHER" id="PTHR39425:SF1">
    <property type="entry name" value="CYTOCHROME C7-LIKE DOMAIN-CONTAINING PROTEIN"/>
    <property type="match status" value="1"/>
</dbReference>
<name>A0A916DWW3_9BACT</name>
<dbReference type="Gene3D" id="3.90.10.10">
    <property type="entry name" value="Cytochrome C3"/>
    <property type="match status" value="2"/>
</dbReference>
<evidence type="ECO:0000256" key="4">
    <source>
        <dbReference type="ARBA" id="ARBA00022982"/>
    </source>
</evidence>
<feature type="domain" description="Cytochrome c" evidence="9">
    <location>
        <begin position="26"/>
        <end position="121"/>
    </location>
</feature>
<evidence type="ECO:0000313" key="11">
    <source>
        <dbReference type="Proteomes" id="UP001060919"/>
    </source>
</evidence>
<evidence type="ECO:0000256" key="3">
    <source>
        <dbReference type="ARBA" id="ARBA00022723"/>
    </source>
</evidence>
<feature type="transmembrane region" description="Helical" evidence="7">
    <location>
        <begin position="189"/>
        <end position="212"/>
    </location>
</feature>
<dbReference type="InterPro" id="IPR009056">
    <property type="entry name" value="Cyt_c-like_dom"/>
</dbReference>
<keyword evidence="7" id="KW-0812">Transmembrane</keyword>
<keyword evidence="8" id="KW-0732">Signal</keyword>
<keyword evidence="3 6" id="KW-0479">Metal-binding</keyword>
<evidence type="ECO:0000256" key="8">
    <source>
        <dbReference type="SAM" id="SignalP"/>
    </source>
</evidence>
<reference evidence="10" key="1">
    <citation type="submission" date="2022-09" db="EMBL/GenBank/DDBJ databases">
        <title>Aureispira anguillicida sp. nov., isolated from Leptocephalus of Japanese eel Anguilla japonica.</title>
        <authorList>
            <person name="Yuasa K."/>
            <person name="Mekata T."/>
            <person name="Ikunari K."/>
        </authorList>
    </citation>
    <scope>NUCLEOTIDE SEQUENCE</scope>
    <source>
        <strain evidence="10">EL160426</strain>
    </source>
</reference>
<dbReference type="RefSeq" id="WP_264790311.1">
    <property type="nucleotide sequence ID" value="NZ_AP026867.1"/>
</dbReference>
<evidence type="ECO:0000256" key="5">
    <source>
        <dbReference type="ARBA" id="ARBA00023004"/>
    </source>
</evidence>
<evidence type="ECO:0000256" key="1">
    <source>
        <dbReference type="ARBA" id="ARBA00022448"/>
    </source>
</evidence>
<dbReference type="AlphaFoldDB" id="A0A916DWW3"/>
<protein>
    <submittedName>
        <fullName evidence="10">C-type cytochrome</fullName>
    </submittedName>
</protein>
<keyword evidence="7" id="KW-0472">Membrane</keyword>
<evidence type="ECO:0000256" key="2">
    <source>
        <dbReference type="ARBA" id="ARBA00022617"/>
    </source>
</evidence>